<dbReference type="EMBL" id="JAUJWV010000001">
    <property type="protein sequence ID" value="MDN7242234.1"/>
    <property type="molecule type" value="Genomic_DNA"/>
</dbReference>
<dbReference type="RefSeq" id="WP_301723748.1">
    <property type="nucleotide sequence ID" value="NZ_JAUJWV010000001.1"/>
</dbReference>
<keyword evidence="1" id="KW-1133">Transmembrane helix</keyword>
<reference evidence="2 3" key="1">
    <citation type="submission" date="2023-06" db="EMBL/GenBank/DDBJ databases">
        <title>Novel species in genus Planococcus.</title>
        <authorList>
            <person name="Ning S."/>
        </authorList>
    </citation>
    <scope>NUCLEOTIDE SEQUENCE [LARGE SCALE GENOMIC DNA]</scope>
    <source>
        <strain evidence="2 3">N028</strain>
    </source>
</reference>
<proteinExistence type="predicted"/>
<feature type="transmembrane region" description="Helical" evidence="1">
    <location>
        <begin position="6"/>
        <end position="25"/>
    </location>
</feature>
<evidence type="ECO:0000313" key="3">
    <source>
        <dbReference type="Proteomes" id="UP001172055"/>
    </source>
</evidence>
<accession>A0ABT8N2W3</accession>
<gene>
    <name evidence="2" type="ORF">QWY14_10515</name>
</gene>
<keyword evidence="3" id="KW-1185">Reference proteome</keyword>
<feature type="transmembrane region" description="Helical" evidence="1">
    <location>
        <begin position="62"/>
        <end position="85"/>
    </location>
</feature>
<feature type="transmembrane region" description="Helical" evidence="1">
    <location>
        <begin position="32"/>
        <end position="50"/>
    </location>
</feature>
<keyword evidence="1" id="KW-0812">Transmembrane</keyword>
<organism evidence="2 3">
    <name type="scientific">Planococcus shixiaomingii</name>
    <dbReference type="NCBI Taxonomy" id="3058393"/>
    <lineage>
        <taxon>Bacteria</taxon>
        <taxon>Bacillati</taxon>
        <taxon>Bacillota</taxon>
        <taxon>Bacilli</taxon>
        <taxon>Bacillales</taxon>
        <taxon>Caryophanaceae</taxon>
        <taxon>Planococcus</taxon>
    </lineage>
</organism>
<keyword evidence="1" id="KW-0472">Membrane</keyword>
<evidence type="ECO:0000313" key="2">
    <source>
        <dbReference type="EMBL" id="MDN7242234.1"/>
    </source>
</evidence>
<sequence>MPLIDPFLMQLVIVPLVVIGLGLIVAIRSKKVIVKVIASPLVTLVLNMLYEIWYSFSFNPNLGISFSSWNIYLPLLTFALSWLVVLKDMPDEPKGTN</sequence>
<evidence type="ECO:0000256" key="1">
    <source>
        <dbReference type="SAM" id="Phobius"/>
    </source>
</evidence>
<name>A0ABT8N2W3_9BACL</name>
<protein>
    <recommendedName>
        <fullName evidence="4">Lycopene cyclase domain-containing protein</fullName>
    </recommendedName>
</protein>
<comment type="caution">
    <text evidence="2">The sequence shown here is derived from an EMBL/GenBank/DDBJ whole genome shotgun (WGS) entry which is preliminary data.</text>
</comment>
<evidence type="ECO:0008006" key="4">
    <source>
        <dbReference type="Google" id="ProtNLM"/>
    </source>
</evidence>
<dbReference type="Proteomes" id="UP001172055">
    <property type="component" value="Unassembled WGS sequence"/>
</dbReference>